<dbReference type="InterPro" id="IPR001241">
    <property type="entry name" value="Topo_IIA"/>
</dbReference>
<keyword evidence="10" id="KW-0963">Cytoplasm</keyword>
<dbReference type="Pfam" id="PF01751">
    <property type="entry name" value="Toprim"/>
    <property type="match status" value="1"/>
</dbReference>
<dbReference type="NCBIfam" id="NF004189">
    <property type="entry name" value="PRK05644.1"/>
    <property type="match status" value="1"/>
</dbReference>
<evidence type="ECO:0000259" key="11">
    <source>
        <dbReference type="PROSITE" id="PS50880"/>
    </source>
</evidence>
<dbReference type="InterPro" id="IPR013760">
    <property type="entry name" value="Topo_IIA-like_dom_sf"/>
</dbReference>
<dbReference type="SMART" id="SM00433">
    <property type="entry name" value="TOP2c"/>
    <property type="match status" value="1"/>
</dbReference>
<dbReference type="InterPro" id="IPR013506">
    <property type="entry name" value="Topo_IIA_bsu_dom2"/>
</dbReference>
<dbReference type="InterPro" id="IPR034160">
    <property type="entry name" value="TOPRIM_GyrB"/>
</dbReference>
<dbReference type="HAMAP" id="MF_01898">
    <property type="entry name" value="GyrB"/>
    <property type="match status" value="1"/>
</dbReference>
<dbReference type="PRINTS" id="PR00418">
    <property type="entry name" value="TPI2FAMILY"/>
</dbReference>
<feature type="site" description="Interaction with DNA" evidence="10">
    <location>
        <position position="464"/>
    </location>
</feature>
<sequence>MATDRPAADKPTPSSTYNAQDITVLEGLEAVRKRPGMYIGSTGIRGLHHLVYEVVDNSVDEALAGHATEVSVTIHPDNSITVVDNGRGIPVGVMEKERKPAVEVVLTVLHAGGKFGDGGGYKVSGGLHGVGVSVVNALSERLHVAVRTDGFVHTQDYVRGAPQADLLKGEPTSETGTTITFLPDAEIMETLDFEFATLEERLRETAFLTRGLRISLTDERGEGRRVEFQYDGGIQDFVAYLNENKEPVQRKIVYFSSESDEGAVEVAMQWNSSYQESVFSFANNINTHEGGSHLSGFRSALTRTLNKYAREKSLLKERDVNLSGEDVREGLTAVVSAKLAEPQFEGQTKTKLGNPGMQGLTESIVNKGLDEFLEENPSDARSIILKAIQAAQARSAARKARDLTRRKSALENSRLPGKLADCSVKDPSLSEIFIVEGDSAGGSAKQGRDRATQAILPMRGKILNVERARIDKVLGNNEVQALITAIGTGVRDDFDLEKARYHKIVLMTDADVDGAHIRTLVLTLLFREMMPLIDAGYVYIAKPPLYKVKQGKNERYIEKDSELEEILLSDKLERFVVIDRLGEEQRLTEARWKRFTRLLKQYNGWASALRATTRHDTVDFLQESGILQQHILEEDALVEFLQKDELEGASFSVELVSQDEEELVVRSVEKRTGHARTRHVRRSMLRTNEYRQLIRVHEQLVNAVGSPAFSLRLGDHSDVAISFDELRAKVFDMAGRNVEVNRFKGLGEMNAEQLRETTMDPATRTLARVTMEDAAAAERIFSMLMGDQVEPRRNFIEENANLVTNLDV</sequence>
<dbReference type="CDD" id="cd03366">
    <property type="entry name" value="TOPRIM_TopoIIA_GyrB"/>
    <property type="match status" value="1"/>
</dbReference>
<comment type="subcellular location">
    <subcellularLocation>
        <location evidence="10">Cytoplasm</location>
    </subcellularLocation>
</comment>
<dbReference type="RefSeq" id="WP_318595509.1">
    <property type="nucleotide sequence ID" value="NZ_JAWSTH010000004.1"/>
</dbReference>
<feature type="binding site" evidence="10">
    <location>
        <position position="509"/>
    </location>
    <ligand>
        <name>Mg(2+)</name>
        <dbReference type="ChEBI" id="CHEBI:18420"/>
        <label>2</label>
    </ligand>
</feature>
<comment type="function">
    <text evidence="10">A type II topoisomerase that negatively supercoils closed circular double-stranded (ds) DNA in an ATP-dependent manner to modulate DNA topology and maintain chromosomes in an underwound state. Negative supercoiling favors strand separation, and DNA replication, transcription, recombination and repair, all of which involve strand separation. Also able to catalyze the interconversion of other topological isomers of dsDNA rings, including catenanes and knotted rings. Type II topoisomerases break and join 2 DNA strands simultaneously in an ATP-dependent manner.</text>
</comment>
<comment type="similarity">
    <text evidence="2 10">Belongs to the type II topoisomerase GyrB family.</text>
</comment>
<organism evidence="12 13">
    <name type="scientific">Conexibacter stalactiti</name>
    <dbReference type="NCBI Taxonomy" id="1940611"/>
    <lineage>
        <taxon>Bacteria</taxon>
        <taxon>Bacillati</taxon>
        <taxon>Actinomycetota</taxon>
        <taxon>Thermoleophilia</taxon>
        <taxon>Solirubrobacterales</taxon>
        <taxon>Conexibacteraceae</taxon>
        <taxon>Conexibacter</taxon>
    </lineage>
</organism>
<evidence type="ECO:0000256" key="2">
    <source>
        <dbReference type="ARBA" id="ARBA00010708"/>
    </source>
</evidence>
<dbReference type="PROSITE" id="PS50880">
    <property type="entry name" value="TOPRIM"/>
    <property type="match status" value="1"/>
</dbReference>
<feature type="binding site" evidence="10">
    <location>
        <position position="511"/>
    </location>
    <ligand>
        <name>Mg(2+)</name>
        <dbReference type="ChEBI" id="CHEBI:18420"/>
        <label>2</label>
    </ligand>
</feature>
<evidence type="ECO:0000256" key="1">
    <source>
        <dbReference type="ARBA" id="ARBA00000185"/>
    </source>
</evidence>
<dbReference type="Gene3D" id="3.30.230.10">
    <property type="match status" value="1"/>
</dbReference>
<dbReference type="InterPro" id="IPR000565">
    <property type="entry name" value="Topo_IIA_B"/>
</dbReference>
<dbReference type="InterPro" id="IPR013759">
    <property type="entry name" value="Topo_IIA_B_C"/>
</dbReference>
<comment type="miscellaneous">
    <text evidence="10">Few gyrases are as efficient as E.coli at forming negative supercoils. Not all organisms have 2 type II topoisomerases; in organisms with a single type II topoisomerase this enzyme also has to decatenate newly replicated chromosomes.</text>
</comment>
<keyword evidence="13" id="KW-1185">Reference proteome</keyword>
<dbReference type="SUPFAM" id="SSF54211">
    <property type="entry name" value="Ribosomal protein S5 domain 2-like"/>
    <property type="match status" value="1"/>
</dbReference>
<evidence type="ECO:0000256" key="4">
    <source>
        <dbReference type="ARBA" id="ARBA00022741"/>
    </source>
</evidence>
<evidence type="ECO:0000256" key="7">
    <source>
        <dbReference type="ARBA" id="ARBA00023029"/>
    </source>
</evidence>
<feature type="binding site" evidence="10">
    <location>
        <position position="436"/>
    </location>
    <ligand>
        <name>Mg(2+)</name>
        <dbReference type="ChEBI" id="CHEBI:18420"/>
        <label>1</label>
        <note>catalytic</note>
    </ligand>
</feature>
<dbReference type="PANTHER" id="PTHR45866">
    <property type="entry name" value="DNA GYRASE/TOPOISOMERASE SUBUNIT B"/>
    <property type="match status" value="1"/>
</dbReference>
<dbReference type="EMBL" id="JAWSTH010000004">
    <property type="protein sequence ID" value="MDW5593247.1"/>
    <property type="molecule type" value="Genomic_DNA"/>
</dbReference>
<evidence type="ECO:0000256" key="8">
    <source>
        <dbReference type="ARBA" id="ARBA00023125"/>
    </source>
</evidence>
<dbReference type="InterPro" id="IPR020568">
    <property type="entry name" value="Ribosomal_Su5_D2-typ_SF"/>
</dbReference>
<accession>A0ABU4HJ04</accession>
<keyword evidence="7 10" id="KW-0799">Topoisomerase</keyword>
<dbReference type="GO" id="GO:0003918">
    <property type="term" value="F:DNA topoisomerase type II (double strand cut, ATP-hydrolyzing) activity"/>
    <property type="evidence" value="ECO:0007669"/>
    <property type="project" value="UniProtKB-EC"/>
</dbReference>
<dbReference type="PROSITE" id="PS00177">
    <property type="entry name" value="TOPOISOMERASE_II"/>
    <property type="match status" value="1"/>
</dbReference>
<feature type="binding site" evidence="10">
    <location>
        <position position="509"/>
    </location>
    <ligand>
        <name>Mg(2+)</name>
        <dbReference type="ChEBI" id="CHEBI:18420"/>
        <label>1</label>
        <note>catalytic</note>
    </ligand>
</feature>
<dbReference type="NCBIfam" id="TIGR01059">
    <property type="entry name" value="gyrB"/>
    <property type="match status" value="1"/>
</dbReference>
<dbReference type="Proteomes" id="UP001284601">
    <property type="component" value="Unassembled WGS sequence"/>
</dbReference>
<evidence type="ECO:0000256" key="3">
    <source>
        <dbReference type="ARBA" id="ARBA00022723"/>
    </source>
</evidence>
<dbReference type="Pfam" id="PF00204">
    <property type="entry name" value="DNA_gyraseB"/>
    <property type="match status" value="1"/>
</dbReference>
<evidence type="ECO:0000256" key="5">
    <source>
        <dbReference type="ARBA" id="ARBA00022840"/>
    </source>
</evidence>
<evidence type="ECO:0000313" key="13">
    <source>
        <dbReference type="Proteomes" id="UP001284601"/>
    </source>
</evidence>
<keyword evidence="3 10" id="KW-0479">Metal-binding</keyword>
<evidence type="ECO:0000256" key="6">
    <source>
        <dbReference type="ARBA" id="ARBA00022842"/>
    </source>
</evidence>
<gene>
    <name evidence="10 12" type="primary">gyrB</name>
    <name evidence="12" type="ORF">R7226_02785</name>
</gene>
<dbReference type="PANTHER" id="PTHR45866:SF1">
    <property type="entry name" value="DNA GYRASE SUBUNIT B, MITOCHONDRIAL"/>
    <property type="match status" value="1"/>
</dbReference>
<dbReference type="Gene3D" id="3.30.565.10">
    <property type="entry name" value="Histidine kinase-like ATPase, C-terminal domain"/>
    <property type="match status" value="1"/>
</dbReference>
<protein>
    <recommendedName>
        <fullName evidence="10">DNA gyrase subunit B</fullName>
        <ecNumber evidence="10">5.6.2.2</ecNumber>
    </recommendedName>
</protein>
<reference evidence="13" key="1">
    <citation type="submission" date="2023-07" db="EMBL/GenBank/DDBJ databases">
        <title>Conexibacter stalactiti sp. nov., isolated from stalactites in a lava cave and emended description of the genus Conexibacter.</title>
        <authorList>
            <person name="Lee S.D."/>
        </authorList>
    </citation>
    <scope>NUCLEOTIDE SEQUENCE [LARGE SCALE GENOMIC DNA]</scope>
    <source>
        <strain evidence="13">KCTC 39840</strain>
    </source>
</reference>
<dbReference type="EC" id="5.6.2.2" evidence="10"/>
<dbReference type="SMART" id="SM00387">
    <property type="entry name" value="HATPase_c"/>
    <property type="match status" value="1"/>
</dbReference>
<evidence type="ECO:0000256" key="9">
    <source>
        <dbReference type="ARBA" id="ARBA00023235"/>
    </source>
</evidence>
<name>A0ABU4HJ04_9ACTN</name>
<dbReference type="InterPro" id="IPR014721">
    <property type="entry name" value="Ribsml_uS5_D2-typ_fold_subgr"/>
</dbReference>
<dbReference type="InterPro" id="IPR036890">
    <property type="entry name" value="HATPase_C_sf"/>
</dbReference>
<keyword evidence="9 10" id="KW-0413">Isomerase</keyword>
<dbReference type="InterPro" id="IPR011557">
    <property type="entry name" value="GyrB"/>
</dbReference>
<dbReference type="InterPro" id="IPR003594">
    <property type="entry name" value="HATPase_dom"/>
</dbReference>
<dbReference type="InterPro" id="IPR018522">
    <property type="entry name" value="TopoIIA_CS"/>
</dbReference>
<comment type="caution">
    <text evidence="12">The sequence shown here is derived from an EMBL/GenBank/DDBJ whole genome shotgun (WGS) entry which is preliminary data.</text>
</comment>
<keyword evidence="8" id="KW-0238">DNA-binding</keyword>
<keyword evidence="5 10" id="KW-0067">ATP-binding</keyword>
<dbReference type="CDD" id="cd00822">
    <property type="entry name" value="TopoII_Trans_DNA_gyrase"/>
    <property type="match status" value="1"/>
</dbReference>
<feature type="domain" description="Toprim" evidence="11">
    <location>
        <begin position="430"/>
        <end position="544"/>
    </location>
</feature>
<proteinExistence type="inferred from homology"/>
<comment type="subunit">
    <text evidence="10">Heterotetramer, composed of two GyrA and two GyrB chains. In the heterotetramer, GyrA contains the active site tyrosine that forms a transient covalent intermediate with DNA, while GyrB binds cofactors and catalyzes ATP hydrolysis.</text>
</comment>
<keyword evidence="4 10" id="KW-0547">Nucleotide-binding</keyword>
<evidence type="ECO:0000256" key="10">
    <source>
        <dbReference type="HAMAP-Rule" id="MF_01898"/>
    </source>
</evidence>
<comment type="cofactor">
    <cofactor evidence="10">
        <name>Mg(2+)</name>
        <dbReference type="ChEBI" id="CHEBI:18420"/>
    </cofactor>
    <cofactor evidence="10">
        <name>Mn(2+)</name>
        <dbReference type="ChEBI" id="CHEBI:29035"/>
    </cofactor>
    <cofactor evidence="10">
        <name>Ca(2+)</name>
        <dbReference type="ChEBI" id="CHEBI:29108"/>
    </cofactor>
    <text evidence="10">Binds two Mg(2+) per subunit. The magnesium ions form salt bridges with both the protein and the DNA. Can also accept other divalent metal cations, such as Mn(2+) or Ca(2+).</text>
</comment>
<feature type="site" description="Interaction with DNA" evidence="10">
    <location>
        <position position="461"/>
    </location>
</feature>
<evidence type="ECO:0000313" key="12">
    <source>
        <dbReference type="EMBL" id="MDW5593247.1"/>
    </source>
</evidence>
<dbReference type="Gene3D" id="3.40.50.670">
    <property type="match status" value="2"/>
</dbReference>
<dbReference type="Pfam" id="PF00986">
    <property type="entry name" value="DNA_gyraseB_C"/>
    <property type="match status" value="1"/>
</dbReference>
<dbReference type="InterPro" id="IPR006171">
    <property type="entry name" value="TOPRIM_dom"/>
</dbReference>
<keyword evidence="6 10" id="KW-0460">Magnesium</keyword>
<dbReference type="NCBIfam" id="NF011501">
    <property type="entry name" value="PRK14939.1"/>
    <property type="match status" value="1"/>
</dbReference>
<dbReference type="SUPFAM" id="SSF55874">
    <property type="entry name" value="ATPase domain of HSP90 chaperone/DNA topoisomerase II/histidine kinase"/>
    <property type="match status" value="1"/>
</dbReference>
<dbReference type="InterPro" id="IPR002288">
    <property type="entry name" value="DNA_gyrase_B_C"/>
</dbReference>
<dbReference type="CDD" id="cd16928">
    <property type="entry name" value="HATPase_GyrB-like"/>
    <property type="match status" value="1"/>
</dbReference>
<dbReference type="SUPFAM" id="SSF56719">
    <property type="entry name" value="Type II DNA topoisomerase"/>
    <property type="match status" value="1"/>
</dbReference>
<dbReference type="PRINTS" id="PR01159">
    <property type="entry name" value="DNAGYRASEB"/>
</dbReference>
<dbReference type="Pfam" id="PF02518">
    <property type="entry name" value="HATPase_c"/>
    <property type="match status" value="1"/>
</dbReference>
<comment type="catalytic activity">
    <reaction evidence="1 10">
        <text>ATP-dependent breakage, passage and rejoining of double-stranded DNA.</text>
        <dbReference type="EC" id="5.6.2.2"/>
    </reaction>
</comment>